<dbReference type="AlphaFoldDB" id="A0A9Q9ESA1"/>
<feature type="region of interest" description="Disordered" evidence="1">
    <location>
        <begin position="229"/>
        <end position="260"/>
    </location>
</feature>
<organism evidence="2 3">
    <name type="scientific">Septoria linicola</name>
    <dbReference type="NCBI Taxonomy" id="215465"/>
    <lineage>
        <taxon>Eukaryota</taxon>
        <taxon>Fungi</taxon>
        <taxon>Dikarya</taxon>
        <taxon>Ascomycota</taxon>
        <taxon>Pezizomycotina</taxon>
        <taxon>Dothideomycetes</taxon>
        <taxon>Dothideomycetidae</taxon>
        <taxon>Mycosphaerellales</taxon>
        <taxon>Mycosphaerellaceae</taxon>
        <taxon>Septoria</taxon>
    </lineage>
</organism>
<evidence type="ECO:0000256" key="1">
    <source>
        <dbReference type="SAM" id="MobiDB-lite"/>
    </source>
</evidence>
<evidence type="ECO:0000313" key="2">
    <source>
        <dbReference type="EMBL" id="USW59388.1"/>
    </source>
</evidence>
<evidence type="ECO:0000313" key="3">
    <source>
        <dbReference type="Proteomes" id="UP001056384"/>
    </source>
</evidence>
<reference evidence="2" key="1">
    <citation type="submission" date="2022-06" db="EMBL/GenBank/DDBJ databases">
        <title>Complete genome sequences of two strains of the flax pathogen Septoria linicola.</title>
        <authorList>
            <person name="Lapalu N."/>
            <person name="Simon A."/>
            <person name="Demenou B."/>
            <person name="Paumier D."/>
            <person name="Guillot M.-P."/>
            <person name="Gout L."/>
            <person name="Valade R."/>
        </authorList>
    </citation>
    <scope>NUCLEOTIDE SEQUENCE</scope>
    <source>
        <strain evidence="2">SE15195</strain>
    </source>
</reference>
<sequence>MPNWRKASTAKSNASSMPQPQDQSARPERSSNITPSDDGQTPSEDNDNVRCDDDNFSKLMRHSLQGVYGAEGTEARCIIWVPPRAAVQQFIERTRCPADSLRITPAGIKLFENALHNSSLAGSFSNVERFLRAVPSYMRSAIKKVYCFIDDDAPSTALRMYTDRWTGILHRVNADAWKEAEKARRSATETLMGLLGENLQMAQVFSDKSAFISALDGITQCAVAVPKWPDEQAEASTQGQPQHGAAAHGHANGQGHRGQLAHGLQTTQGISNIARHGTWPLSK</sequence>
<gene>
    <name evidence="2" type="ORF">Slin15195_G127070</name>
</gene>
<dbReference type="Proteomes" id="UP001056384">
    <property type="component" value="Chromosome 12"/>
</dbReference>
<keyword evidence="3" id="KW-1185">Reference proteome</keyword>
<feature type="compositionally biased region" description="Polar residues" evidence="1">
    <location>
        <begin position="9"/>
        <end position="43"/>
    </location>
</feature>
<accession>A0A9Q9ESA1</accession>
<protein>
    <submittedName>
        <fullName evidence="2">Uncharacterized protein</fullName>
    </submittedName>
</protein>
<dbReference type="EMBL" id="CP099429">
    <property type="protein sequence ID" value="USW59388.1"/>
    <property type="molecule type" value="Genomic_DNA"/>
</dbReference>
<feature type="compositionally biased region" description="Low complexity" evidence="1">
    <location>
        <begin position="238"/>
        <end position="258"/>
    </location>
</feature>
<feature type="region of interest" description="Disordered" evidence="1">
    <location>
        <begin position="1"/>
        <end position="54"/>
    </location>
</feature>
<proteinExistence type="predicted"/>
<name>A0A9Q9ESA1_9PEZI</name>